<evidence type="ECO:0000256" key="1">
    <source>
        <dbReference type="SAM" id="Coils"/>
    </source>
</evidence>
<reference evidence="3" key="1">
    <citation type="submission" date="2017-02" db="EMBL/GenBank/DDBJ databases">
        <authorList>
            <person name="Varghese N."/>
            <person name="Submissions S."/>
        </authorList>
    </citation>
    <scope>NUCLEOTIDE SEQUENCE [LARGE SCALE GENOMIC DNA]</scope>
    <source>
        <strain evidence="3">DSM 24091</strain>
    </source>
</reference>
<evidence type="ECO:0000313" key="3">
    <source>
        <dbReference type="Proteomes" id="UP000190150"/>
    </source>
</evidence>
<gene>
    <name evidence="2" type="ORF">SAMN05660841_02988</name>
</gene>
<dbReference type="AlphaFoldDB" id="A0A1T5F3D7"/>
<evidence type="ECO:0000313" key="2">
    <source>
        <dbReference type="EMBL" id="SKB90747.1"/>
    </source>
</evidence>
<name>A0A1T5F3D7_9SPHI</name>
<keyword evidence="1" id="KW-0175">Coiled coil</keyword>
<dbReference type="STRING" id="1513896.SAMN05660841_02988"/>
<dbReference type="RefSeq" id="WP_079644161.1">
    <property type="nucleotide sequence ID" value="NZ_FUZF01000014.1"/>
</dbReference>
<dbReference type="EMBL" id="FUZF01000014">
    <property type="protein sequence ID" value="SKB90747.1"/>
    <property type="molecule type" value="Genomic_DNA"/>
</dbReference>
<dbReference type="SUPFAM" id="SSF54534">
    <property type="entry name" value="FKBP-like"/>
    <property type="match status" value="1"/>
</dbReference>
<accession>A0A1T5F3D7</accession>
<organism evidence="2 3">
    <name type="scientific">Sphingobacterium nematocida</name>
    <dbReference type="NCBI Taxonomy" id="1513896"/>
    <lineage>
        <taxon>Bacteria</taxon>
        <taxon>Pseudomonadati</taxon>
        <taxon>Bacteroidota</taxon>
        <taxon>Sphingobacteriia</taxon>
        <taxon>Sphingobacteriales</taxon>
        <taxon>Sphingobacteriaceae</taxon>
        <taxon>Sphingobacterium</taxon>
    </lineage>
</organism>
<dbReference type="Proteomes" id="UP000190150">
    <property type="component" value="Unassembled WGS sequence"/>
</dbReference>
<sequence>MNREDILEACFEYVQGRIKEITVAIDSANNSLSEDTKSSAGDKYETSREMIQQDLSRFQQQLSLANEDLQSLERIKHSYQTSSILSIGSLVEVNNSGWYFIAVSIGRLPTYPNVYVISPKSPIGKLFLGKTVGDKVAFNNQSFIINQVL</sequence>
<keyword evidence="3" id="KW-1185">Reference proteome</keyword>
<protein>
    <recommendedName>
        <fullName evidence="4">Transcription elongation factor, GreA/GreB, C-term</fullName>
    </recommendedName>
</protein>
<dbReference type="OrthoDB" id="667380at2"/>
<proteinExistence type="predicted"/>
<feature type="coiled-coil region" evidence="1">
    <location>
        <begin position="48"/>
        <end position="75"/>
    </location>
</feature>
<evidence type="ECO:0008006" key="4">
    <source>
        <dbReference type="Google" id="ProtNLM"/>
    </source>
</evidence>